<evidence type="ECO:0000256" key="11">
    <source>
        <dbReference type="SAM" id="Coils"/>
    </source>
</evidence>
<dbReference type="PROSITE" id="PS50293">
    <property type="entry name" value="TPR_REGION"/>
    <property type="match status" value="1"/>
</dbReference>
<dbReference type="Pfam" id="PF12833">
    <property type="entry name" value="HTH_18"/>
    <property type="match status" value="1"/>
</dbReference>
<gene>
    <name evidence="17" type="ORF">Q0590_31345</name>
</gene>
<dbReference type="RefSeq" id="WP_302041609.1">
    <property type="nucleotide sequence ID" value="NZ_JAUKPO010000036.1"/>
</dbReference>
<dbReference type="Pfam" id="PF13424">
    <property type="entry name" value="TPR_12"/>
    <property type="match status" value="1"/>
</dbReference>
<dbReference type="PRINTS" id="PR00344">
    <property type="entry name" value="BCTRLSENSOR"/>
</dbReference>
<dbReference type="SMART" id="SM00388">
    <property type="entry name" value="HisKA"/>
    <property type="match status" value="1"/>
</dbReference>
<evidence type="ECO:0000256" key="5">
    <source>
        <dbReference type="ARBA" id="ARBA00022777"/>
    </source>
</evidence>
<keyword evidence="12" id="KW-0472">Membrane</keyword>
<dbReference type="SUPFAM" id="SSF48452">
    <property type="entry name" value="TPR-like"/>
    <property type="match status" value="2"/>
</dbReference>
<keyword evidence="5" id="KW-0418">Kinase</keyword>
<dbReference type="PANTHER" id="PTHR43547">
    <property type="entry name" value="TWO-COMPONENT HISTIDINE KINASE"/>
    <property type="match status" value="1"/>
</dbReference>
<accession>A0ABT8RFC4</accession>
<sequence length="1090" mass="122273">MKPACIFFLCFLFISLDALPAQVTALPDSLEAQLGKAQEILSSQPEQALVLASAALKYARQEANIFGQAKAHKVLARIYAEKGDYPEALASANQALTIFQQQNEPKEICSMYITLGVINRYLNLYKESIQSYLLAEHIAKEHTYLPQQAAIYGNMGNVYFDTHSYEEALKYHLKSLEIDTKQKNEVGMGNTFHNIGMIYRSRKEYSKALSYYEKSLSIDRKNNNQRNMSISYLEFSSLYAERGEFMKALTYAEKALELAQTIDSRRLKKNALGSLPLLYAALGQTEKALAVQKAYTQLDDSLQSADLRAKISDMQARYQTEQKEKEISLQNLRLATQQTSLKLKDMFILGLSIVLLMGGLIAFLLFNRYKLQQLNLKLSLENEQYHLSQNLQIRQSIDEIIHYFATSLYGKNTVDEILWDIAKNCISRLGLVDCVIYLVDEQQHALVQKAAYGTKNPDEYAILSPIVIPLGQGIVGSVALSGKAEMIQDTSQDARYIVDDEQRSAELAVPIFFEDKVIGVIDSEHPEKGFFKPHHLEALQTIAAICSSKIAKAQAEEQAKEAQKMQLEAEHIKKLDAMKSQFFANISHEFRTPLHLIMAPLQKKEEEISFQEMVMMERNAHRLLRLVNQLLDLAKAEVGMLEMNLKKGNIIQFLSSTANLFVALAESKQITYHITLEDQQLIVPFDPDKLEKIVYNLLSNAIKFTPPGGEVSIHAAIEPGHLLKITVADTGLGIPEHLQSKIFDRFYQIDSSQTRAFEGTGIGLALTKELVELCKGSIHLDSSYTKGSSFIVKLPLAYEQVLVDSLPQAETPTSLGLNETILQVAHIGHLPMEETSAASEAKPTILLVEDHAELRHYLQQQLAKSYQVVLANQGDEALTLARKIIPDLIITDIMMPVMDGVTLTRHLKEDELTSHIPVVMLTAKDDVASKTEGFLGGAEQYLVKPFVIGELMAGISSLLTQRSLLQKKYSQGLMPQPAAVPDRQAAFIERIIHIVEAHIQDESFSVEVLQKEIGMSRMQLHRKLKALTNQSANDFIRSIRLKKAAHLLRQPGIQIAEAAYQSGFNHLSYFSKCFKEQFGVLPSEYAKQPA</sequence>
<evidence type="ECO:0000256" key="13">
    <source>
        <dbReference type="SAM" id="SignalP"/>
    </source>
</evidence>
<dbReference type="EMBL" id="JAUKPO010000036">
    <property type="protein sequence ID" value="MDO1450811.1"/>
    <property type="molecule type" value="Genomic_DNA"/>
</dbReference>
<dbReference type="InterPro" id="IPR004358">
    <property type="entry name" value="Sig_transdc_His_kin-like_C"/>
</dbReference>
<dbReference type="InterPro" id="IPR003661">
    <property type="entry name" value="HisK_dim/P_dom"/>
</dbReference>
<dbReference type="Pfam" id="PF02518">
    <property type="entry name" value="HATPase_c"/>
    <property type="match status" value="1"/>
</dbReference>
<keyword evidence="7" id="KW-0238">DNA-binding</keyword>
<dbReference type="InterPro" id="IPR001789">
    <property type="entry name" value="Sig_transdc_resp-reg_receiver"/>
</dbReference>
<dbReference type="SUPFAM" id="SSF47384">
    <property type="entry name" value="Homodimeric domain of signal transducing histidine kinase"/>
    <property type="match status" value="1"/>
</dbReference>
<evidence type="ECO:0000256" key="6">
    <source>
        <dbReference type="ARBA" id="ARBA00023015"/>
    </source>
</evidence>
<keyword evidence="12" id="KW-1133">Transmembrane helix</keyword>
<evidence type="ECO:0000313" key="18">
    <source>
        <dbReference type="Proteomes" id="UP001168528"/>
    </source>
</evidence>
<feature type="domain" description="Response regulatory" evidence="16">
    <location>
        <begin position="844"/>
        <end position="959"/>
    </location>
</feature>
<dbReference type="SUPFAM" id="SSF55781">
    <property type="entry name" value="GAF domain-like"/>
    <property type="match status" value="1"/>
</dbReference>
<feature type="signal peptide" evidence="13">
    <location>
        <begin position="1"/>
        <end position="20"/>
    </location>
</feature>
<dbReference type="EC" id="2.7.13.3" evidence="2"/>
<evidence type="ECO:0000256" key="10">
    <source>
        <dbReference type="PROSITE-ProRule" id="PRU00339"/>
    </source>
</evidence>
<keyword evidence="10" id="KW-0802">TPR repeat</keyword>
<dbReference type="Gene3D" id="3.30.450.40">
    <property type="match status" value="1"/>
</dbReference>
<feature type="repeat" description="TPR" evidence="10">
    <location>
        <begin position="69"/>
        <end position="102"/>
    </location>
</feature>
<dbReference type="Gene3D" id="1.10.287.130">
    <property type="match status" value="1"/>
</dbReference>
<dbReference type="PROSITE" id="PS50005">
    <property type="entry name" value="TPR"/>
    <property type="match status" value="4"/>
</dbReference>
<evidence type="ECO:0000256" key="12">
    <source>
        <dbReference type="SAM" id="Phobius"/>
    </source>
</evidence>
<dbReference type="SMART" id="SM00387">
    <property type="entry name" value="HATPase_c"/>
    <property type="match status" value="1"/>
</dbReference>
<comment type="catalytic activity">
    <reaction evidence="1">
        <text>ATP + protein L-histidine = ADP + protein N-phospho-L-histidine.</text>
        <dbReference type="EC" id="2.7.13.3"/>
    </reaction>
</comment>
<dbReference type="InterPro" id="IPR036097">
    <property type="entry name" value="HisK_dim/P_sf"/>
</dbReference>
<evidence type="ECO:0000256" key="7">
    <source>
        <dbReference type="ARBA" id="ARBA00023125"/>
    </source>
</evidence>
<dbReference type="PROSITE" id="PS00041">
    <property type="entry name" value="HTH_ARAC_FAMILY_1"/>
    <property type="match status" value="1"/>
</dbReference>
<dbReference type="InterPro" id="IPR018060">
    <property type="entry name" value="HTH_AraC"/>
</dbReference>
<dbReference type="CDD" id="cd16922">
    <property type="entry name" value="HATPase_EvgS-ArcB-TorS-like"/>
    <property type="match status" value="1"/>
</dbReference>
<dbReference type="InterPro" id="IPR036890">
    <property type="entry name" value="HATPase_C_sf"/>
</dbReference>
<dbReference type="PROSITE" id="PS50110">
    <property type="entry name" value="RESPONSE_REGULATORY"/>
    <property type="match status" value="1"/>
</dbReference>
<keyword evidence="18" id="KW-1185">Reference proteome</keyword>
<dbReference type="Pfam" id="PF13185">
    <property type="entry name" value="GAF_2"/>
    <property type="match status" value="1"/>
</dbReference>
<dbReference type="SMART" id="SM00028">
    <property type="entry name" value="TPR"/>
    <property type="match status" value="5"/>
</dbReference>
<dbReference type="InterPro" id="IPR003018">
    <property type="entry name" value="GAF"/>
</dbReference>
<dbReference type="SUPFAM" id="SSF52172">
    <property type="entry name" value="CheY-like"/>
    <property type="match status" value="1"/>
</dbReference>
<evidence type="ECO:0000313" key="17">
    <source>
        <dbReference type="EMBL" id="MDO1450811.1"/>
    </source>
</evidence>
<feature type="transmembrane region" description="Helical" evidence="12">
    <location>
        <begin position="346"/>
        <end position="366"/>
    </location>
</feature>
<dbReference type="Gene3D" id="1.10.10.60">
    <property type="entry name" value="Homeodomain-like"/>
    <property type="match status" value="1"/>
</dbReference>
<feature type="chain" id="PRO_5046077213" description="histidine kinase" evidence="13">
    <location>
        <begin position="21"/>
        <end position="1090"/>
    </location>
</feature>
<dbReference type="InterPro" id="IPR019734">
    <property type="entry name" value="TPR_rpt"/>
</dbReference>
<dbReference type="InterPro" id="IPR009057">
    <property type="entry name" value="Homeodomain-like_sf"/>
</dbReference>
<dbReference type="InterPro" id="IPR029016">
    <property type="entry name" value="GAF-like_dom_sf"/>
</dbReference>
<feature type="repeat" description="TPR" evidence="10">
    <location>
        <begin position="149"/>
        <end position="182"/>
    </location>
</feature>
<dbReference type="PANTHER" id="PTHR43547:SF2">
    <property type="entry name" value="HYBRID SIGNAL TRANSDUCTION HISTIDINE KINASE C"/>
    <property type="match status" value="1"/>
</dbReference>
<keyword evidence="8" id="KW-0804">Transcription</keyword>
<dbReference type="Pfam" id="PF00512">
    <property type="entry name" value="HisKA"/>
    <property type="match status" value="1"/>
</dbReference>
<evidence type="ECO:0000256" key="2">
    <source>
        <dbReference type="ARBA" id="ARBA00012438"/>
    </source>
</evidence>
<keyword evidence="4" id="KW-0808">Transferase</keyword>
<dbReference type="Pfam" id="PF00072">
    <property type="entry name" value="Response_reg"/>
    <property type="match status" value="1"/>
</dbReference>
<protein>
    <recommendedName>
        <fullName evidence="2">histidine kinase</fullName>
        <ecNumber evidence="2">2.7.13.3</ecNumber>
    </recommendedName>
</protein>
<dbReference type="Gene3D" id="3.40.50.2300">
    <property type="match status" value="1"/>
</dbReference>
<feature type="modified residue" description="4-aspartylphosphate" evidence="9">
    <location>
        <position position="892"/>
    </location>
</feature>
<evidence type="ECO:0000259" key="15">
    <source>
        <dbReference type="PROSITE" id="PS50109"/>
    </source>
</evidence>
<proteinExistence type="predicted"/>
<keyword evidence="12" id="KW-0812">Transmembrane</keyword>
<evidence type="ECO:0000256" key="9">
    <source>
        <dbReference type="PROSITE-ProRule" id="PRU00169"/>
    </source>
</evidence>
<dbReference type="InterPro" id="IPR011990">
    <property type="entry name" value="TPR-like_helical_dom_sf"/>
</dbReference>
<dbReference type="CDD" id="cd00082">
    <property type="entry name" value="HisKA"/>
    <property type="match status" value="1"/>
</dbReference>
<evidence type="ECO:0000256" key="1">
    <source>
        <dbReference type="ARBA" id="ARBA00000085"/>
    </source>
</evidence>
<evidence type="ECO:0000259" key="14">
    <source>
        <dbReference type="PROSITE" id="PS01124"/>
    </source>
</evidence>
<name>A0ABT8RFC4_9BACT</name>
<dbReference type="SMART" id="SM00448">
    <property type="entry name" value="REC"/>
    <property type="match status" value="1"/>
</dbReference>
<feature type="coiled-coil region" evidence="11">
    <location>
        <begin position="548"/>
        <end position="575"/>
    </location>
</feature>
<evidence type="ECO:0000256" key="8">
    <source>
        <dbReference type="ARBA" id="ARBA00023163"/>
    </source>
</evidence>
<comment type="caution">
    <text evidence="17">The sequence shown here is derived from an EMBL/GenBank/DDBJ whole genome shotgun (WGS) entry which is preliminary data.</text>
</comment>
<reference evidence="17" key="1">
    <citation type="submission" date="2023-07" db="EMBL/GenBank/DDBJ databases">
        <title>The genome sequence of Rhodocytophaga aerolata KACC 12507.</title>
        <authorList>
            <person name="Zhang X."/>
        </authorList>
    </citation>
    <scope>NUCLEOTIDE SEQUENCE</scope>
    <source>
        <strain evidence="17">KACC 12507</strain>
    </source>
</reference>
<dbReference type="SUPFAM" id="SSF55874">
    <property type="entry name" value="ATPase domain of HSP90 chaperone/DNA topoisomerase II/histidine kinase"/>
    <property type="match status" value="1"/>
</dbReference>
<dbReference type="InterPro" id="IPR011006">
    <property type="entry name" value="CheY-like_superfamily"/>
</dbReference>
<keyword evidence="6" id="KW-0805">Transcription regulation</keyword>
<evidence type="ECO:0000256" key="3">
    <source>
        <dbReference type="ARBA" id="ARBA00022553"/>
    </source>
</evidence>
<dbReference type="SUPFAM" id="SSF46689">
    <property type="entry name" value="Homeodomain-like"/>
    <property type="match status" value="1"/>
</dbReference>
<dbReference type="InterPro" id="IPR018062">
    <property type="entry name" value="HTH_AraC-typ_CS"/>
</dbReference>
<dbReference type="PROSITE" id="PS01124">
    <property type="entry name" value="HTH_ARAC_FAMILY_2"/>
    <property type="match status" value="1"/>
</dbReference>
<dbReference type="SMART" id="SM00065">
    <property type="entry name" value="GAF"/>
    <property type="match status" value="1"/>
</dbReference>
<keyword evidence="3 9" id="KW-0597">Phosphoprotein</keyword>
<organism evidence="17 18">
    <name type="scientific">Rhodocytophaga aerolata</name>
    <dbReference type="NCBI Taxonomy" id="455078"/>
    <lineage>
        <taxon>Bacteria</taxon>
        <taxon>Pseudomonadati</taxon>
        <taxon>Bacteroidota</taxon>
        <taxon>Cytophagia</taxon>
        <taxon>Cytophagales</taxon>
        <taxon>Rhodocytophagaceae</taxon>
        <taxon>Rhodocytophaga</taxon>
    </lineage>
</organism>
<evidence type="ECO:0000256" key="4">
    <source>
        <dbReference type="ARBA" id="ARBA00022679"/>
    </source>
</evidence>
<feature type="domain" description="Histidine kinase" evidence="15">
    <location>
        <begin position="585"/>
        <end position="798"/>
    </location>
</feature>
<evidence type="ECO:0000259" key="16">
    <source>
        <dbReference type="PROSITE" id="PS50110"/>
    </source>
</evidence>
<keyword evidence="11" id="KW-0175">Coiled coil</keyword>
<dbReference type="Proteomes" id="UP001168528">
    <property type="component" value="Unassembled WGS sequence"/>
</dbReference>
<feature type="domain" description="HTH araC/xylS-type" evidence="14">
    <location>
        <begin position="989"/>
        <end position="1088"/>
    </location>
</feature>
<dbReference type="Gene3D" id="3.30.565.10">
    <property type="entry name" value="Histidine kinase-like ATPase, C-terminal domain"/>
    <property type="match status" value="1"/>
</dbReference>
<keyword evidence="13" id="KW-0732">Signal</keyword>
<dbReference type="InterPro" id="IPR003594">
    <property type="entry name" value="HATPase_dom"/>
</dbReference>
<dbReference type="InterPro" id="IPR005467">
    <property type="entry name" value="His_kinase_dom"/>
</dbReference>
<dbReference type="Gene3D" id="1.25.40.10">
    <property type="entry name" value="Tetratricopeptide repeat domain"/>
    <property type="match status" value="1"/>
</dbReference>
<dbReference type="SMART" id="SM00342">
    <property type="entry name" value="HTH_ARAC"/>
    <property type="match status" value="1"/>
</dbReference>
<dbReference type="PROSITE" id="PS50109">
    <property type="entry name" value="HIS_KIN"/>
    <property type="match status" value="1"/>
</dbReference>
<feature type="repeat" description="TPR" evidence="10">
    <location>
        <begin position="229"/>
        <end position="262"/>
    </location>
</feature>
<feature type="repeat" description="TPR" evidence="10">
    <location>
        <begin position="189"/>
        <end position="222"/>
    </location>
</feature>